<reference evidence="8" key="1">
    <citation type="submission" date="2021-02" db="EMBL/GenBank/DDBJ databases">
        <authorList>
            <person name="Nowell W R."/>
        </authorList>
    </citation>
    <scope>NUCLEOTIDE SEQUENCE</scope>
    <source>
        <strain evidence="8">Ploen Becks lab</strain>
    </source>
</reference>
<dbReference type="InterPro" id="IPR011598">
    <property type="entry name" value="bHLH_dom"/>
</dbReference>
<evidence type="ECO:0000256" key="2">
    <source>
        <dbReference type="ARBA" id="ARBA00023015"/>
    </source>
</evidence>
<evidence type="ECO:0000256" key="3">
    <source>
        <dbReference type="ARBA" id="ARBA00023125"/>
    </source>
</evidence>
<feature type="compositionally biased region" description="Acidic residues" evidence="6">
    <location>
        <begin position="372"/>
        <end position="388"/>
    </location>
</feature>
<evidence type="ECO:0000313" key="8">
    <source>
        <dbReference type="EMBL" id="CAF0710201.1"/>
    </source>
</evidence>
<feature type="compositionally biased region" description="Acidic residues" evidence="6">
    <location>
        <begin position="420"/>
        <end position="436"/>
    </location>
</feature>
<proteinExistence type="predicted"/>
<dbReference type="GO" id="GO:0000981">
    <property type="term" value="F:DNA-binding transcription factor activity, RNA polymerase II-specific"/>
    <property type="evidence" value="ECO:0007669"/>
    <property type="project" value="TreeGrafter"/>
</dbReference>
<dbReference type="PANTHER" id="PTHR11969">
    <property type="entry name" value="MAX DIMERIZATION, MAD"/>
    <property type="match status" value="1"/>
</dbReference>
<dbReference type="Pfam" id="PF00010">
    <property type="entry name" value="HLH"/>
    <property type="match status" value="1"/>
</dbReference>
<evidence type="ECO:0000256" key="6">
    <source>
        <dbReference type="SAM" id="MobiDB-lite"/>
    </source>
</evidence>
<organism evidence="8 9">
    <name type="scientific">Brachionus calyciflorus</name>
    <dbReference type="NCBI Taxonomy" id="104777"/>
    <lineage>
        <taxon>Eukaryota</taxon>
        <taxon>Metazoa</taxon>
        <taxon>Spiralia</taxon>
        <taxon>Gnathifera</taxon>
        <taxon>Rotifera</taxon>
        <taxon>Eurotatoria</taxon>
        <taxon>Monogononta</taxon>
        <taxon>Pseudotrocha</taxon>
        <taxon>Ploima</taxon>
        <taxon>Brachionidae</taxon>
        <taxon>Brachionus</taxon>
    </lineage>
</organism>
<protein>
    <recommendedName>
        <fullName evidence="7">BHLH domain-containing protein</fullName>
    </recommendedName>
</protein>
<dbReference type="Proteomes" id="UP000663879">
    <property type="component" value="Unassembled WGS sequence"/>
</dbReference>
<dbReference type="GO" id="GO:0046983">
    <property type="term" value="F:protein dimerization activity"/>
    <property type="evidence" value="ECO:0007669"/>
    <property type="project" value="InterPro"/>
</dbReference>
<dbReference type="GO" id="GO:0000978">
    <property type="term" value="F:RNA polymerase II cis-regulatory region sequence-specific DNA binding"/>
    <property type="evidence" value="ECO:0007669"/>
    <property type="project" value="TreeGrafter"/>
</dbReference>
<keyword evidence="4" id="KW-0804">Transcription</keyword>
<keyword evidence="2" id="KW-0805">Transcription regulation</keyword>
<comment type="caution">
    <text evidence="8">The sequence shown here is derived from an EMBL/GenBank/DDBJ whole genome shotgun (WGS) entry which is preliminary data.</text>
</comment>
<comment type="subcellular location">
    <subcellularLocation>
        <location evidence="1">Nucleus</location>
    </subcellularLocation>
</comment>
<name>A0A813M4W2_9BILA</name>
<accession>A0A813M4W2</accession>
<dbReference type="EMBL" id="CAJNOC010000052">
    <property type="protein sequence ID" value="CAF0710201.1"/>
    <property type="molecule type" value="Genomic_DNA"/>
</dbReference>
<dbReference type="OrthoDB" id="5981879at2759"/>
<dbReference type="SMART" id="SM00353">
    <property type="entry name" value="HLH"/>
    <property type="match status" value="1"/>
</dbReference>
<evidence type="ECO:0000256" key="5">
    <source>
        <dbReference type="ARBA" id="ARBA00023242"/>
    </source>
</evidence>
<dbReference type="PANTHER" id="PTHR11969:SF99">
    <property type="entry name" value="MAX-BINDING PROTEIN MNT"/>
    <property type="match status" value="1"/>
</dbReference>
<gene>
    <name evidence="8" type="ORF">OXX778_LOCUS920</name>
</gene>
<feature type="region of interest" description="Disordered" evidence="6">
    <location>
        <begin position="260"/>
        <end position="287"/>
    </location>
</feature>
<feature type="compositionally biased region" description="Polar residues" evidence="6">
    <location>
        <begin position="274"/>
        <end position="283"/>
    </location>
</feature>
<keyword evidence="9" id="KW-1185">Reference proteome</keyword>
<evidence type="ECO:0000259" key="7">
    <source>
        <dbReference type="PROSITE" id="PS50888"/>
    </source>
</evidence>
<evidence type="ECO:0000256" key="1">
    <source>
        <dbReference type="ARBA" id="ARBA00004123"/>
    </source>
</evidence>
<sequence>MDNIEVLLKAAEYIESQETVSNDSNAHNHLSIESSLSPISSTSYSSSSSSSLFNSPNNFNYNNYSAKNERVFHKKFNNRKLQNYETNTGSNNETNSSFIYSSSLPSNLISPPNLIKARKNDEKSLSNKSLSRLEEIKRDKAIHNTLEKNRRAHLKDCFENLQNELPQYKDKKCTNLAILNYTLKYVEQSKKKDKENEMEKGRLLKQQINLKQRLKKLVIDFKNEYLQTNSDNLDEANAKFNSLLQSMSINPNDCSIDDNNNHINIEDFDENDTSNRNQTNSYDQTEKSVKETVIKYNRKRSSNSLSTIIGLKTIIQPTQSLQLQLQNQLKLQKHAKRITGQRNRHYSVDETTIDKQRNRKKTISMSKNDFDSNIDAENDEFENDDNYSIDETNTTVDLDMDSNSINYDDKDGENTRTAIDDEESRDLIINEDEDDTNSQNKSTKEENIDVEALSEKSNSPISVGNPARIVIQAGNNFINGFNNRQSQILISKNPSKIIANSNFNGINQQIPPILNFSSANSFLKTTNLVNRGSIRNGTSLMSSNNNNNLNLNSLKTSIQESTSNNNNVIDAKSLNIKSLSISPNSSFSMSIVNMKNQESNKNIVKHVILNSGTTQQLLNQNGANLKN</sequence>
<dbReference type="InterPro" id="IPR036638">
    <property type="entry name" value="HLH_DNA-bd_sf"/>
</dbReference>
<evidence type="ECO:0000313" key="9">
    <source>
        <dbReference type="Proteomes" id="UP000663879"/>
    </source>
</evidence>
<dbReference type="AlphaFoldDB" id="A0A813M4W2"/>
<keyword evidence="5" id="KW-0539">Nucleus</keyword>
<dbReference type="PROSITE" id="PS50888">
    <property type="entry name" value="BHLH"/>
    <property type="match status" value="1"/>
</dbReference>
<feature type="domain" description="BHLH" evidence="7">
    <location>
        <begin position="138"/>
        <end position="189"/>
    </location>
</feature>
<feature type="compositionally biased region" description="Polar residues" evidence="6">
    <location>
        <begin position="389"/>
        <end position="406"/>
    </location>
</feature>
<dbReference type="Gene3D" id="4.10.280.10">
    <property type="entry name" value="Helix-loop-helix DNA-binding domain"/>
    <property type="match status" value="1"/>
</dbReference>
<dbReference type="SUPFAM" id="SSF47459">
    <property type="entry name" value="HLH, helix-loop-helix DNA-binding domain"/>
    <property type="match status" value="1"/>
</dbReference>
<keyword evidence="3" id="KW-0238">DNA-binding</keyword>
<feature type="region of interest" description="Disordered" evidence="6">
    <location>
        <begin position="352"/>
        <end position="459"/>
    </location>
</feature>
<dbReference type="GO" id="GO:0005634">
    <property type="term" value="C:nucleus"/>
    <property type="evidence" value="ECO:0007669"/>
    <property type="project" value="UniProtKB-SubCell"/>
</dbReference>
<evidence type="ECO:0000256" key="4">
    <source>
        <dbReference type="ARBA" id="ARBA00023163"/>
    </source>
</evidence>